<feature type="transmembrane region" description="Helical" evidence="1">
    <location>
        <begin position="21"/>
        <end position="40"/>
    </location>
</feature>
<dbReference type="Proteomes" id="UP000322983">
    <property type="component" value="Chromosome"/>
</dbReference>
<organism evidence="3 5">
    <name type="scientific">Sulfuracidifex tepidarius</name>
    <dbReference type="NCBI Taxonomy" id="1294262"/>
    <lineage>
        <taxon>Archaea</taxon>
        <taxon>Thermoproteota</taxon>
        <taxon>Thermoprotei</taxon>
        <taxon>Sulfolobales</taxon>
        <taxon>Sulfolobaceae</taxon>
        <taxon>Sulfuracidifex</taxon>
    </lineage>
</organism>
<keyword evidence="4" id="KW-1185">Reference proteome</keyword>
<dbReference type="OrthoDB" id="43019at2157"/>
<evidence type="ECO:0000313" key="2">
    <source>
        <dbReference type="EMBL" id="BBG24589.1"/>
    </source>
</evidence>
<name>A0A510E4J4_9CREN</name>
<reference evidence="3 4" key="2">
    <citation type="journal article" date="2020" name="Int. J. Syst. Evol. Microbiol.">
        <title>Sulfuracidifex tepidarius gen. nov., sp. nov. and transfer of Sulfolobus metallicus Huber and Stetter 1992 to the genus Sulfuracidifex as Sulfuracidifex metallicus comb. nov.</title>
        <authorList>
            <person name="Itoh T."/>
            <person name="Miura T."/>
            <person name="Sakai H.D."/>
            <person name="Kato S."/>
            <person name="Ohkuma M."/>
            <person name="Takashina T."/>
        </authorList>
    </citation>
    <scope>NUCLEOTIDE SEQUENCE</scope>
    <source>
        <strain evidence="2 4">IC-006</strain>
        <strain evidence="3">IC-007</strain>
    </source>
</reference>
<sequence>MKRFIRFDNKDRSSGLKLLGVGVLIFLVLLGLELSLPFYYPSYATVENTFHSNFKEISLTPGKGVLVANINVTKDDNTLIAFIDDQNDKVNVTVVGNGNSLTNAIDFTETLPPGKYSIYLLDTSNNSYNVGFTYGIFQGSFINRFYSGLGIYQTVLEIGMSLGAVLAIIGLILFLISLRKNRR</sequence>
<gene>
    <name evidence="2" type="ORF">IC006_1918</name>
    <name evidence="3" type="ORF">IC007_1926</name>
</gene>
<dbReference type="KEGG" id="step:IC006_1918"/>
<accession>A0A510E4J4</accession>
<reference evidence="5" key="1">
    <citation type="submission" date="2018-09" db="EMBL/GenBank/DDBJ databases">
        <title>Complete Genome Sequencing of Sulfolobus sp. JCM 16834.</title>
        <authorList>
            <person name="Kato S."/>
            <person name="Itoh T."/>
            <person name="Ohkuma M."/>
        </authorList>
    </citation>
    <scope>NUCLEOTIDE SEQUENCE [LARGE SCALE GENOMIC DNA]</scope>
    <source>
        <strain evidence="5">IC-007</strain>
    </source>
</reference>
<keyword evidence="1" id="KW-1133">Transmembrane helix</keyword>
<evidence type="ECO:0000313" key="4">
    <source>
        <dbReference type="Proteomes" id="UP000322983"/>
    </source>
</evidence>
<dbReference type="GeneID" id="41718260"/>
<keyword evidence="1" id="KW-0472">Membrane</keyword>
<feature type="transmembrane region" description="Helical" evidence="1">
    <location>
        <begin position="158"/>
        <end position="178"/>
    </location>
</feature>
<keyword evidence="1" id="KW-0812">Transmembrane</keyword>
<dbReference type="AlphaFoldDB" id="A0A510E4J4"/>
<proteinExistence type="predicted"/>
<dbReference type="EMBL" id="AP018929">
    <property type="protein sequence ID" value="BBG24589.1"/>
    <property type="molecule type" value="Genomic_DNA"/>
</dbReference>
<evidence type="ECO:0000313" key="5">
    <source>
        <dbReference type="Proteomes" id="UP000325030"/>
    </source>
</evidence>
<dbReference type="STRING" id="1294262.GCA_001316085_00083"/>
<dbReference type="Proteomes" id="UP000325030">
    <property type="component" value="Chromosome"/>
</dbReference>
<dbReference type="RefSeq" id="WP_149528627.1">
    <property type="nucleotide sequence ID" value="NZ_AP018929.1"/>
</dbReference>
<dbReference type="EMBL" id="AP018930">
    <property type="protein sequence ID" value="BBG27377.1"/>
    <property type="molecule type" value="Genomic_DNA"/>
</dbReference>
<evidence type="ECO:0000313" key="3">
    <source>
        <dbReference type="EMBL" id="BBG27377.1"/>
    </source>
</evidence>
<accession>A0A510DWL8</accession>
<evidence type="ECO:0000256" key="1">
    <source>
        <dbReference type="SAM" id="Phobius"/>
    </source>
</evidence>
<protein>
    <submittedName>
        <fullName evidence="3">Uncharacterized protein</fullName>
    </submittedName>
</protein>